<gene>
    <name evidence="17" type="ORF">OVY01_00885</name>
</gene>
<dbReference type="SMART" id="SM00388">
    <property type="entry name" value="HisKA"/>
    <property type="match status" value="1"/>
</dbReference>
<keyword evidence="8 14" id="KW-0547">Nucleotide-binding</keyword>
<dbReference type="SUPFAM" id="SSF47384">
    <property type="entry name" value="Homodimeric domain of signal transducing histidine kinase"/>
    <property type="match status" value="1"/>
</dbReference>
<evidence type="ECO:0000256" key="4">
    <source>
        <dbReference type="ARBA" id="ARBA00022519"/>
    </source>
</evidence>
<dbReference type="CDD" id="cd00082">
    <property type="entry name" value="HisKA"/>
    <property type="match status" value="1"/>
</dbReference>
<dbReference type="SUPFAM" id="SSF55874">
    <property type="entry name" value="ATPase domain of HSP90 chaperone/DNA topoisomerase II/histidine kinase"/>
    <property type="match status" value="1"/>
</dbReference>
<comment type="caution">
    <text evidence="17">The sequence shown here is derived from an EMBL/GenBank/DDBJ whole genome shotgun (WGS) entry which is preliminary data.</text>
</comment>
<feature type="transmembrane region" description="Helical" evidence="14">
    <location>
        <begin position="178"/>
        <end position="197"/>
    </location>
</feature>
<dbReference type="PANTHER" id="PTHR45436:SF3">
    <property type="entry name" value="SENSOR HISTIDINE KINASE HPRS"/>
    <property type="match status" value="1"/>
</dbReference>
<keyword evidence="9 14" id="KW-0418">Kinase</keyword>
<dbReference type="InterPro" id="IPR003660">
    <property type="entry name" value="HAMP_dom"/>
</dbReference>
<evidence type="ECO:0000256" key="8">
    <source>
        <dbReference type="ARBA" id="ARBA00022741"/>
    </source>
</evidence>
<evidence type="ECO:0000256" key="12">
    <source>
        <dbReference type="ARBA" id="ARBA00023012"/>
    </source>
</evidence>
<evidence type="ECO:0000256" key="6">
    <source>
        <dbReference type="ARBA" id="ARBA00022679"/>
    </source>
</evidence>
<dbReference type="RefSeq" id="WP_267844934.1">
    <property type="nucleotide sequence ID" value="NZ_JAPMXC010000001.1"/>
</dbReference>
<dbReference type="SUPFAM" id="SSF158472">
    <property type="entry name" value="HAMP domain-like"/>
    <property type="match status" value="1"/>
</dbReference>
<accession>A0ABT3ZHI8</accession>
<dbReference type="InterPro" id="IPR003594">
    <property type="entry name" value="HATPase_dom"/>
</dbReference>
<evidence type="ECO:0000256" key="5">
    <source>
        <dbReference type="ARBA" id="ARBA00022553"/>
    </source>
</evidence>
<dbReference type="Gene3D" id="1.10.287.130">
    <property type="match status" value="1"/>
</dbReference>
<dbReference type="Pfam" id="PF02518">
    <property type="entry name" value="HATPase_c"/>
    <property type="match status" value="1"/>
</dbReference>
<name>A0ABT3ZHI8_9BURK</name>
<organism evidence="17 18">
    <name type="scientific">Robbsia betulipollinis</name>
    <dbReference type="NCBI Taxonomy" id="2981849"/>
    <lineage>
        <taxon>Bacteria</taxon>
        <taxon>Pseudomonadati</taxon>
        <taxon>Pseudomonadota</taxon>
        <taxon>Betaproteobacteria</taxon>
        <taxon>Burkholderiales</taxon>
        <taxon>Burkholderiaceae</taxon>
        <taxon>Robbsia</taxon>
    </lineage>
</organism>
<dbReference type="EC" id="2.7.13.3" evidence="14"/>
<dbReference type="Gene3D" id="6.10.340.10">
    <property type="match status" value="1"/>
</dbReference>
<evidence type="ECO:0000256" key="13">
    <source>
        <dbReference type="ARBA" id="ARBA00023136"/>
    </source>
</evidence>
<dbReference type="SMART" id="SM00387">
    <property type="entry name" value="HATPase_c"/>
    <property type="match status" value="1"/>
</dbReference>
<dbReference type="Gene3D" id="3.30.565.10">
    <property type="entry name" value="Histidine kinase-like ATPase, C-terminal domain"/>
    <property type="match status" value="1"/>
</dbReference>
<feature type="domain" description="Histidine kinase" evidence="15">
    <location>
        <begin position="259"/>
        <end position="473"/>
    </location>
</feature>
<protein>
    <recommendedName>
        <fullName evidence="14">Sensor protein</fullName>
        <ecNumber evidence="14">2.7.13.3</ecNumber>
    </recommendedName>
</protein>
<dbReference type="InterPro" id="IPR004358">
    <property type="entry name" value="Sig_transdc_His_kin-like_C"/>
</dbReference>
<dbReference type="InterPro" id="IPR006290">
    <property type="entry name" value="CztS_silS_copS"/>
</dbReference>
<keyword evidence="12 14" id="KW-0902">Two-component regulatory system</keyword>
<keyword evidence="11 14" id="KW-1133">Transmembrane helix</keyword>
<keyword evidence="4 14" id="KW-0997">Cell inner membrane</keyword>
<keyword evidence="3 14" id="KW-1003">Cell membrane</keyword>
<dbReference type="Proteomes" id="UP001082899">
    <property type="component" value="Unassembled WGS sequence"/>
</dbReference>
<evidence type="ECO:0000259" key="16">
    <source>
        <dbReference type="PROSITE" id="PS50885"/>
    </source>
</evidence>
<dbReference type="Pfam" id="PF00512">
    <property type="entry name" value="HisKA"/>
    <property type="match status" value="1"/>
</dbReference>
<keyword evidence="7 14" id="KW-0812">Transmembrane</keyword>
<keyword evidence="18" id="KW-1185">Reference proteome</keyword>
<keyword evidence="6 14" id="KW-0808">Transferase</keyword>
<keyword evidence="5" id="KW-0597">Phosphoprotein</keyword>
<dbReference type="Pfam" id="PF00672">
    <property type="entry name" value="HAMP"/>
    <property type="match status" value="1"/>
</dbReference>
<keyword evidence="13 14" id="KW-0472">Membrane</keyword>
<sequence length="475" mass="52264">MSRGRTRRVSGAISITARVTCLFALIASVAVCAVGMSFYDATRAALAKRADYQLIARVEHMRALLHDLYTVQQIETRPALFETMLGDEQDVIVFRRPGVPPFIDVNPEHVPLPAFTPVPANRAVTLGALREGRRGDGVRTRWLAANAQIGGHGENVEIVAAHVMTQEERVLRVYRARVFWTIAGAVLAAALCGFWALRRGLSPLREMAGRAAEITPERLSTRLDIAASPPELRQLAHSFNDMLDRLATGYHRLVQFSADLAHELRTPIGVLIGQTQVTLVHARSAAEYRSVLESNLEELEHLARIAQNILFLAQADHETQRIERTTLDIGDELDTIQTYFEGLADERGLRFALHAAGTMRAHPVMCRRAISNVVVNAVRYALPNTTITLSGEDTSEGAVITVGNQAEPIPADQLERLFDRFYRGDDSRSAFTESSGLGLAIVRAILTLHGGSATIDCTPRGWITVRMVFPWPAAA</sequence>
<dbReference type="PRINTS" id="PR00344">
    <property type="entry name" value="BCTRLSENSOR"/>
</dbReference>
<dbReference type="SMART" id="SM00304">
    <property type="entry name" value="HAMP"/>
    <property type="match status" value="1"/>
</dbReference>
<evidence type="ECO:0000256" key="10">
    <source>
        <dbReference type="ARBA" id="ARBA00022840"/>
    </source>
</evidence>
<dbReference type="InterPro" id="IPR005467">
    <property type="entry name" value="His_kinase_dom"/>
</dbReference>
<comment type="subcellular location">
    <subcellularLocation>
        <location evidence="2 14">Cell inner membrane</location>
    </subcellularLocation>
</comment>
<dbReference type="PANTHER" id="PTHR45436">
    <property type="entry name" value="SENSOR HISTIDINE KINASE YKOH"/>
    <property type="match status" value="1"/>
</dbReference>
<dbReference type="InterPro" id="IPR036097">
    <property type="entry name" value="HisK_dim/P_sf"/>
</dbReference>
<dbReference type="EMBL" id="JAPMXC010000001">
    <property type="protein sequence ID" value="MCY0385817.1"/>
    <property type="molecule type" value="Genomic_DNA"/>
</dbReference>
<evidence type="ECO:0000256" key="14">
    <source>
        <dbReference type="RuleBase" id="RU364088"/>
    </source>
</evidence>
<dbReference type="NCBIfam" id="TIGR01386">
    <property type="entry name" value="cztS_silS_copS"/>
    <property type="match status" value="1"/>
</dbReference>
<comment type="catalytic activity">
    <reaction evidence="1 14">
        <text>ATP + protein L-histidine = ADP + protein N-phospho-L-histidine.</text>
        <dbReference type="EC" id="2.7.13.3"/>
    </reaction>
</comment>
<dbReference type="InterPro" id="IPR050428">
    <property type="entry name" value="TCS_sensor_his_kinase"/>
</dbReference>
<dbReference type="PROSITE" id="PS50885">
    <property type="entry name" value="HAMP"/>
    <property type="match status" value="1"/>
</dbReference>
<comment type="function">
    <text evidence="14">Member of a two-component regulatory system.</text>
</comment>
<dbReference type="InterPro" id="IPR036890">
    <property type="entry name" value="HATPase_C_sf"/>
</dbReference>
<evidence type="ECO:0000256" key="7">
    <source>
        <dbReference type="ARBA" id="ARBA00022692"/>
    </source>
</evidence>
<evidence type="ECO:0000256" key="2">
    <source>
        <dbReference type="ARBA" id="ARBA00004533"/>
    </source>
</evidence>
<evidence type="ECO:0000313" key="18">
    <source>
        <dbReference type="Proteomes" id="UP001082899"/>
    </source>
</evidence>
<dbReference type="CDD" id="cd00075">
    <property type="entry name" value="HATPase"/>
    <property type="match status" value="1"/>
</dbReference>
<dbReference type="PROSITE" id="PS50109">
    <property type="entry name" value="HIS_KIN"/>
    <property type="match status" value="1"/>
</dbReference>
<feature type="domain" description="HAMP" evidence="16">
    <location>
        <begin position="198"/>
        <end position="251"/>
    </location>
</feature>
<keyword evidence="10 14" id="KW-0067">ATP-binding</keyword>
<dbReference type="InterPro" id="IPR003661">
    <property type="entry name" value="HisK_dim/P_dom"/>
</dbReference>
<evidence type="ECO:0000256" key="1">
    <source>
        <dbReference type="ARBA" id="ARBA00000085"/>
    </source>
</evidence>
<dbReference type="CDD" id="cd06225">
    <property type="entry name" value="HAMP"/>
    <property type="match status" value="1"/>
</dbReference>
<evidence type="ECO:0000256" key="11">
    <source>
        <dbReference type="ARBA" id="ARBA00022989"/>
    </source>
</evidence>
<evidence type="ECO:0000313" key="17">
    <source>
        <dbReference type="EMBL" id="MCY0385817.1"/>
    </source>
</evidence>
<reference evidence="17" key="1">
    <citation type="submission" date="2022-11" db="EMBL/GenBank/DDBJ databases">
        <title>Robbsia betulipollinis sp. nov., isolated from pollen of birch (Betula pendula).</title>
        <authorList>
            <person name="Shi H."/>
            <person name="Ambika Manirajan B."/>
            <person name="Ratering S."/>
            <person name="Geissler-Plaum R."/>
            <person name="Schnell S."/>
        </authorList>
    </citation>
    <scope>NUCLEOTIDE SEQUENCE</scope>
    <source>
        <strain evidence="17">Bb-Pol-6</strain>
    </source>
</reference>
<feature type="transmembrane region" description="Helical" evidence="14">
    <location>
        <begin position="21"/>
        <end position="39"/>
    </location>
</feature>
<proteinExistence type="predicted"/>
<evidence type="ECO:0000256" key="9">
    <source>
        <dbReference type="ARBA" id="ARBA00022777"/>
    </source>
</evidence>
<evidence type="ECO:0000259" key="15">
    <source>
        <dbReference type="PROSITE" id="PS50109"/>
    </source>
</evidence>
<dbReference type="GO" id="GO:0004673">
    <property type="term" value="F:protein histidine kinase activity"/>
    <property type="evidence" value="ECO:0007669"/>
    <property type="project" value="UniProtKB-EC"/>
</dbReference>
<evidence type="ECO:0000256" key="3">
    <source>
        <dbReference type="ARBA" id="ARBA00022475"/>
    </source>
</evidence>